<reference evidence="3 4" key="1">
    <citation type="journal article" date="2015" name="Genome Announc.">
        <title>Expanding the biotechnology potential of lactobacilli through comparative genomics of 213 strains and associated genera.</title>
        <authorList>
            <person name="Sun Z."/>
            <person name="Harris H.M."/>
            <person name="McCann A."/>
            <person name="Guo C."/>
            <person name="Argimon S."/>
            <person name="Zhang W."/>
            <person name="Yang X."/>
            <person name="Jeffery I.B."/>
            <person name="Cooney J.C."/>
            <person name="Kagawa T.F."/>
            <person name="Liu W."/>
            <person name="Song Y."/>
            <person name="Salvetti E."/>
            <person name="Wrobel A."/>
            <person name="Rasinkangas P."/>
            <person name="Parkhill J."/>
            <person name="Rea M.C."/>
            <person name="O'Sullivan O."/>
            <person name="Ritari J."/>
            <person name="Douillard F.P."/>
            <person name="Paul Ross R."/>
            <person name="Yang R."/>
            <person name="Briner A.E."/>
            <person name="Felis G.E."/>
            <person name="de Vos W.M."/>
            <person name="Barrangou R."/>
            <person name="Klaenhammer T.R."/>
            <person name="Caufield P.W."/>
            <person name="Cui Y."/>
            <person name="Zhang H."/>
            <person name="O'Toole P.W."/>
        </authorList>
    </citation>
    <scope>NUCLEOTIDE SEQUENCE [LARGE SCALE GENOMIC DNA]</scope>
    <source>
        <strain evidence="3 4">DSM 20605</strain>
    </source>
</reference>
<dbReference type="SUPFAM" id="SSF88688">
    <property type="entry name" value="Families 57/38 glycoside transferase middle domain"/>
    <property type="match status" value="1"/>
</dbReference>
<evidence type="ECO:0000313" key="4">
    <source>
        <dbReference type="Proteomes" id="UP000051576"/>
    </source>
</evidence>
<dbReference type="eggNOG" id="COG0383">
    <property type="taxonomic scope" value="Bacteria"/>
</dbReference>
<evidence type="ECO:0000313" key="3">
    <source>
        <dbReference type="EMBL" id="KRM84908.1"/>
    </source>
</evidence>
<proteinExistence type="predicted"/>
<dbReference type="PANTHER" id="PTHR46017:SF1">
    <property type="entry name" value="ALPHA-MANNOSIDASE 2C1"/>
    <property type="match status" value="1"/>
</dbReference>
<dbReference type="InterPro" id="IPR037094">
    <property type="entry name" value="Glyco_hydro_38_cen_sf"/>
</dbReference>
<dbReference type="STRING" id="1133569.FD21_GL001865"/>
<organism evidence="3 4">
    <name type="scientific">Liquorilactobacillus vini DSM 20605</name>
    <dbReference type="NCBI Taxonomy" id="1133569"/>
    <lineage>
        <taxon>Bacteria</taxon>
        <taxon>Bacillati</taxon>
        <taxon>Bacillota</taxon>
        <taxon>Bacilli</taxon>
        <taxon>Lactobacillales</taxon>
        <taxon>Lactobacillaceae</taxon>
        <taxon>Liquorilactobacillus</taxon>
    </lineage>
</organism>
<protein>
    <recommendedName>
        <fullName evidence="2">Glycoside hydrolase family 38 central domain-containing protein</fullName>
    </recommendedName>
</protein>
<comment type="caution">
    <text evidence="3">The sequence shown here is derived from an EMBL/GenBank/DDBJ whole genome shotgun (WGS) entry which is preliminary data.</text>
</comment>
<dbReference type="Gene3D" id="1.20.1270.50">
    <property type="entry name" value="Glycoside hydrolase family 38, central domain"/>
    <property type="match status" value="1"/>
</dbReference>
<accession>A0A0R2CAM7</accession>
<evidence type="ECO:0000259" key="2">
    <source>
        <dbReference type="Pfam" id="PF09261"/>
    </source>
</evidence>
<dbReference type="GO" id="GO:0006013">
    <property type="term" value="P:mannose metabolic process"/>
    <property type="evidence" value="ECO:0007669"/>
    <property type="project" value="InterPro"/>
</dbReference>
<dbReference type="InterPro" id="IPR015341">
    <property type="entry name" value="Glyco_hydro_38_cen"/>
</dbReference>
<dbReference type="GO" id="GO:0004559">
    <property type="term" value="F:alpha-mannosidase activity"/>
    <property type="evidence" value="ECO:0007669"/>
    <property type="project" value="InterPro"/>
</dbReference>
<keyword evidence="1" id="KW-0378">Hydrolase</keyword>
<dbReference type="Pfam" id="PF09261">
    <property type="entry name" value="Alpha-mann_mid"/>
    <property type="match status" value="1"/>
</dbReference>
<sequence>MLRNQFHDILPGSAICEVYKDAYQEFEYLFNKVKSLKKGLHKLNSRKTDENKNYMILRNFLPWKRKSLVELPSGFIPRLDEHVVQYEKVKDQKVYTLIEVPAFGEIEVMELV</sequence>
<dbReference type="GO" id="GO:0009313">
    <property type="term" value="P:oligosaccharide catabolic process"/>
    <property type="evidence" value="ECO:0007669"/>
    <property type="project" value="TreeGrafter"/>
</dbReference>
<dbReference type="PATRIC" id="fig|1133569.4.peg.2020"/>
<dbReference type="AlphaFoldDB" id="A0A0R2CAM7"/>
<feature type="domain" description="Glycoside hydrolase family 38 central" evidence="2">
    <location>
        <begin position="1"/>
        <end position="36"/>
    </location>
</feature>
<dbReference type="InterPro" id="IPR028995">
    <property type="entry name" value="Glyco_hydro_57/38_cen_sf"/>
</dbReference>
<keyword evidence="4" id="KW-1185">Reference proteome</keyword>
<gene>
    <name evidence="3" type="ORF">FD21_GL001865</name>
</gene>
<evidence type="ECO:0000256" key="1">
    <source>
        <dbReference type="ARBA" id="ARBA00022801"/>
    </source>
</evidence>
<dbReference type="EMBL" id="AYYX01000068">
    <property type="protein sequence ID" value="KRM84908.1"/>
    <property type="molecule type" value="Genomic_DNA"/>
</dbReference>
<dbReference type="PANTHER" id="PTHR46017">
    <property type="entry name" value="ALPHA-MANNOSIDASE 2C1"/>
    <property type="match status" value="1"/>
</dbReference>
<dbReference type="Proteomes" id="UP000051576">
    <property type="component" value="Unassembled WGS sequence"/>
</dbReference>
<name>A0A0R2CAM7_9LACO</name>